<dbReference type="RefSeq" id="XP_024343653.1">
    <property type="nucleotide sequence ID" value="XM_024481726.1"/>
</dbReference>
<dbReference type="Pfam" id="PF10345">
    <property type="entry name" value="Cohesin_load"/>
    <property type="match status" value="1"/>
</dbReference>
<evidence type="ECO:0000313" key="9">
    <source>
        <dbReference type="EMBL" id="OSX66859.1"/>
    </source>
</evidence>
<dbReference type="EMBL" id="KZ110591">
    <property type="protein sequence ID" value="OSX66859.1"/>
    <property type="molecule type" value="Genomic_DNA"/>
</dbReference>
<evidence type="ECO:0000313" key="10">
    <source>
        <dbReference type="Proteomes" id="UP000194127"/>
    </source>
</evidence>
<evidence type="ECO:0000256" key="4">
    <source>
        <dbReference type="ARBA" id="ARBA00022776"/>
    </source>
</evidence>
<keyword evidence="3" id="KW-0132">Cell division</keyword>
<evidence type="ECO:0000256" key="7">
    <source>
        <dbReference type="ARBA" id="ARBA00023306"/>
    </source>
</evidence>
<evidence type="ECO:0000256" key="5">
    <source>
        <dbReference type="ARBA" id="ARBA00022829"/>
    </source>
</evidence>
<reference evidence="9 10" key="1">
    <citation type="submission" date="2017-04" db="EMBL/GenBank/DDBJ databases">
        <title>Genome Sequence of the Model Brown-Rot Fungus Postia placenta SB12.</title>
        <authorList>
            <consortium name="DOE Joint Genome Institute"/>
            <person name="Gaskell J."/>
            <person name="Kersten P."/>
            <person name="Larrondo L.F."/>
            <person name="Canessa P."/>
            <person name="Martinez D."/>
            <person name="Hibbett D."/>
            <person name="Schmoll M."/>
            <person name="Kubicek C.P."/>
            <person name="Martinez A.T."/>
            <person name="Yadav J."/>
            <person name="Master E."/>
            <person name="Magnuson J.K."/>
            <person name="James T."/>
            <person name="Yaver D."/>
            <person name="Berka R."/>
            <person name="Labutti K."/>
            <person name="Lipzen A."/>
            <person name="Aerts A."/>
            <person name="Barry K."/>
            <person name="Henrissat B."/>
            <person name="Blanchette R."/>
            <person name="Grigoriev I."/>
            <person name="Cullen D."/>
        </authorList>
    </citation>
    <scope>NUCLEOTIDE SEQUENCE [LARGE SCALE GENOMIC DNA]</scope>
    <source>
        <strain evidence="9 10">MAD-698-R-SB12</strain>
    </source>
</reference>
<comment type="similarity">
    <text evidence="2">Belongs to the SCC4/mau-2 family.</text>
</comment>
<evidence type="ECO:0000256" key="8">
    <source>
        <dbReference type="SAM" id="MobiDB-lite"/>
    </source>
</evidence>
<name>A0A1X6NDZ0_9APHY</name>
<dbReference type="GO" id="GO:0007059">
    <property type="term" value="P:chromosome segregation"/>
    <property type="evidence" value="ECO:0007669"/>
    <property type="project" value="UniProtKB-KW"/>
</dbReference>
<evidence type="ECO:0000256" key="6">
    <source>
        <dbReference type="ARBA" id="ARBA00023242"/>
    </source>
</evidence>
<evidence type="ECO:0000256" key="2">
    <source>
        <dbReference type="ARBA" id="ARBA00008585"/>
    </source>
</evidence>
<organism evidence="9 10">
    <name type="scientific">Postia placenta MAD-698-R-SB12</name>
    <dbReference type="NCBI Taxonomy" id="670580"/>
    <lineage>
        <taxon>Eukaryota</taxon>
        <taxon>Fungi</taxon>
        <taxon>Dikarya</taxon>
        <taxon>Basidiomycota</taxon>
        <taxon>Agaricomycotina</taxon>
        <taxon>Agaricomycetes</taxon>
        <taxon>Polyporales</taxon>
        <taxon>Adustoporiaceae</taxon>
        <taxon>Rhodonia</taxon>
    </lineage>
</organism>
<dbReference type="InterPro" id="IPR019440">
    <property type="entry name" value="MAU2"/>
</dbReference>
<feature type="region of interest" description="Disordered" evidence="8">
    <location>
        <begin position="1"/>
        <end position="31"/>
    </location>
</feature>
<evidence type="ECO:0000256" key="1">
    <source>
        <dbReference type="ARBA" id="ARBA00004123"/>
    </source>
</evidence>
<dbReference type="Proteomes" id="UP000194127">
    <property type="component" value="Unassembled WGS sequence"/>
</dbReference>
<feature type="compositionally biased region" description="Polar residues" evidence="8">
    <location>
        <begin position="18"/>
        <end position="31"/>
    </location>
</feature>
<sequence length="714" mass="77623">MSDDILRPAKRRKLGTDDASSVSEYSNDPSDVTLTPLPPAVLLVSLPSLLAHPPNHRFYIQSLVLSLAALRKCLSIPALSPEVECRAWTGLAEIGMKVISGGLSQDVAHPWAERIEAEVEKALSKGAIIAQKHPSLRAYKHHLSLLQAQLSHWQHKTKFARNQIRNILASFLPTDPPHIIYSAHLAYINLLTTPATPSVSTLPPRYAATPPSQNPQDIYAALNAVEELETYSTKHGHKHVTLLGRVLRLRILVAASLWRDVPAALQQAETALGLTYEANATPKPRKASQDGVAAEPEAFVSFEDPFEAAMAAHVLIMSVIYFTHIGIAAEGSPRLSHLHALLDSGALDTFPNGTAEITFRSSPSLIVEVTHPRVIFMLTFLVSATAKRDAVGRKPKRKVFASEGLSIWESEASREINFALWAGIGDVEEVEQRLAKIKADLLCELIAASIMRSEFDAAEENLDILIAHTRTFDLFPSFAARIALHYGHLAHALGQSAHALQYYNVAAHLAEDGSFVKLTARVGQIALRIGLERPLLGSEDDDGVKVNLEPEMQVARACREMGSNLEAVGRVIEACLTSEILKSKQHLKVALGLVTKAQDNHLRALVLALIASQYFHTAGDHALEMLQTCEQLAAGLGAPPNKPAPKEPGQKHAAPVLVGNAPLGLWVGERFLELFKRAGKESRVQKQTAINAHLAKAVEDLARRASVATGLSYS</sequence>
<keyword evidence="5" id="KW-0159">Chromosome partition</keyword>
<evidence type="ECO:0008006" key="11">
    <source>
        <dbReference type="Google" id="ProtNLM"/>
    </source>
</evidence>
<proteinExistence type="inferred from homology"/>
<keyword evidence="6" id="KW-0539">Nucleus</keyword>
<gene>
    <name evidence="9" type="ORF">POSPLADRAFT_1063813</name>
</gene>
<comment type="subcellular location">
    <subcellularLocation>
        <location evidence="1">Nucleus</location>
    </subcellularLocation>
</comment>
<dbReference type="GO" id="GO:0051301">
    <property type="term" value="P:cell division"/>
    <property type="evidence" value="ECO:0007669"/>
    <property type="project" value="UniProtKB-KW"/>
</dbReference>
<dbReference type="AlphaFoldDB" id="A0A1X6NDZ0"/>
<keyword evidence="4" id="KW-0498">Mitosis</keyword>
<dbReference type="GO" id="GO:0005634">
    <property type="term" value="C:nucleus"/>
    <property type="evidence" value="ECO:0007669"/>
    <property type="project" value="UniProtKB-SubCell"/>
</dbReference>
<protein>
    <recommendedName>
        <fullName evidence="11">Anaphase-promoting complex subunit 5</fullName>
    </recommendedName>
</protein>
<dbReference type="GO" id="GO:0007064">
    <property type="term" value="P:mitotic sister chromatid cohesion"/>
    <property type="evidence" value="ECO:0007669"/>
    <property type="project" value="InterPro"/>
</dbReference>
<accession>A0A1X6NDZ0</accession>
<keyword evidence="7" id="KW-0131">Cell cycle</keyword>
<dbReference type="OrthoDB" id="5565328at2759"/>
<dbReference type="GeneID" id="36326676"/>
<dbReference type="PANTHER" id="PTHR21394">
    <property type="entry name" value="MAU2 CHROMATID COHESION FACTOR HOMOLOG"/>
    <property type="match status" value="1"/>
</dbReference>
<keyword evidence="10" id="KW-1185">Reference proteome</keyword>
<evidence type="ECO:0000256" key="3">
    <source>
        <dbReference type="ARBA" id="ARBA00022618"/>
    </source>
</evidence>